<protein>
    <submittedName>
        <fullName evidence="3">Diguanylate cyclase</fullName>
    </submittedName>
</protein>
<dbReference type="InterPro" id="IPR035919">
    <property type="entry name" value="EAL_sf"/>
</dbReference>
<dbReference type="InterPro" id="IPR001633">
    <property type="entry name" value="EAL_dom"/>
</dbReference>
<keyword evidence="1" id="KW-0812">Transmembrane</keyword>
<dbReference type="PANTHER" id="PTHR33121">
    <property type="entry name" value="CYCLIC DI-GMP PHOSPHODIESTERASE PDEF"/>
    <property type="match status" value="1"/>
</dbReference>
<evidence type="ECO:0000313" key="3">
    <source>
        <dbReference type="EMBL" id="GKT06481.1"/>
    </source>
</evidence>
<dbReference type="InterPro" id="IPR050706">
    <property type="entry name" value="Cyclic-di-GMP_PDE-like"/>
</dbReference>
<evidence type="ECO:0000313" key="4">
    <source>
        <dbReference type="Proteomes" id="UP001628078"/>
    </source>
</evidence>
<dbReference type="Pfam" id="PF00563">
    <property type="entry name" value="EAL"/>
    <property type="match status" value="1"/>
</dbReference>
<feature type="domain" description="EAL" evidence="2">
    <location>
        <begin position="27"/>
        <end position="270"/>
    </location>
</feature>
<dbReference type="SMART" id="SM00052">
    <property type="entry name" value="EAL"/>
    <property type="match status" value="1"/>
</dbReference>
<dbReference type="Proteomes" id="UP001628078">
    <property type="component" value="Unassembled WGS sequence"/>
</dbReference>
<dbReference type="Gene3D" id="3.20.20.450">
    <property type="entry name" value="EAL domain"/>
    <property type="match status" value="1"/>
</dbReference>
<keyword evidence="1" id="KW-0472">Membrane</keyword>
<dbReference type="SUPFAM" id="SSF141868">
    <property type="entry name" value="EAL domain-like"/>
    <property type="match status" value="1"/>
</dbReference>
<accession>A0ABQ5JPP0</accession>
<keyword evidence="1" id="KW-1133">Transmembrane helix</keyword>
<evidence type="ECO:0000259" key="2">
    <source>
        <dbReference type="PROSITE" id="PS50883"/>
    </source>
</evidence>
<dbReference type="PANTHER" id="PTHR33121:SF70">
    <property type="entry name" value="SIGNALING PROTEIN YKOW"/>
    <property type="match status" value="1"/>
</dbReference>
<gene>
    <name evidence="3" type="ORF">JCM31185_17680</name>
</gene>
<feature type="transmembrane region" description="Helical" evidence="1">
    <location>
        <begin position="12"/>
        <end position="28"/>
    </location>
</feature>
<dbReference type="EMBL" id="BQXO01000006">
    <property type="protein sequence ID" value="GKT06481.1"/>
    <property type="molecule type" value="Genomic_DNA"/>
</dbReference>
<proteinExistence type="predicted"/>
<name>A0ABQ5JPP0_9LACO</name>
<dbReference type="PROSITE" id="PS50883">
    <property type="entry name" value="EAL"/>
    <property type="match status" value="1"/>
</dbReference>
<comment type="caution">
    <text evidence="3">The sequence shown here is derived from an EMBL/GenBank/DDBJ whole genome shotgun (WGS) entry which is preliminary data.</text>
</comment>
<reference evidence="3 4" key="1">
    <citation type="submission" date="2022-03" db="EMBL/GenBank/DDBJ databases">
        <title>Draft genome sequence of Furfurilactobacillus curtus JCM 31185.</title>
        <authorList>
            <person name="Suzuki S."/>
            <person name="Endo A."/>
            <person name="Kajikawa A."/>
        </authorList>
    </citation>
    <scope>NUCLEOTIDE SEQUENCE [LARGE SCALE GENOMIC DNA]</scope>
    <source>
        <strain evidence="3 4">JCM 31185</strain>
    </source>
</reference>
<evidence type="ECO:0000256" key="1">
    <source>
        <dbReference type="SAM" id="Phobius"/>
    </source>
</evidence>
<organism evidence="3 4">
    <name type="scientific">Furfurilactobacillus curtus</name>
    <dbReference type="NCBI Taxonomy" id="1746200"/>
    <lineage>
        <taxon>Bacteria</taxon>
        <taxon>Bacillati</taxon>
        <taxon>Bacillota</taxon>
        <taxon>Bacilli</taxon>
        <taxon>Lactobacillales</taxon>
        <taxon>Lactobacillaceae</taxon>
        <taxon>Furfurilactobacillus</taxon>
    </lineage>
</organism>
<keyword evidence="4" id="KW-1185">Reference proteome</keyword>
<sequence length="270" mass="32164">MMNLVIELTELAIVFLGISATTVGIVFFRTRRRVNRYYDDKKLRYFIQQQVDYQHRVTGYECLLRQQNQANEWVLPQDLEHVPLQRVITLLTETFDHLPDTDPELYLSINLSCEQIMSPEFDYFVRWAVSKIAPFHLAIEFHANRRPFWLQRRHFRQKITAARAAEAKFVVDNVGSDKHELRRIKWLLPVVDMIKCPMAQFRKSTPEIWLDLNLQFWNRLTQEHHIELVLTGIESKQDEALATQLKIKLRQGYLFDRPRDIQQPMKGTNQ</sequence>